<dbReference type="Gene3D" id="3.90.1150.200">
    <property type="match status" value="1"/>
</dbReference>
<sequence length="123" mass="14358">MEAFADYLAKIENEQQRERVEEVLTWVATTFPNLGTKIAWNQPMFTDHDTFIIGFSIAKQHMAISPEKEGIVQFADAIKKSGYAHTDNLWRIKWEQPVDYELLEKIIDYNIADKADCATFWRT</sequence>
<evidence type="ECO:0000313" key="3">
    <source>
        <dbReference type="Proteomes" id="UP001344888"/>
    </source>
</evidence>
<evidence type="ECO:0000259" key="1">
    <source>
        <dbReference type="Pfam" id="PF08818"/>
    </source>
</evidence>
<accession>A0AAW9NK72</accession>
<dbReference type="Proteomes" id="UP001344888">
    <property type="component" value="Unassembled WGS sequence"/>
</dbReference>
<proteinExistence type="predicted"/>
<feature type="domain" description="YdhG-like" evidence="1">
    <location>
        <begin position="16"/>
        <end position="110"/>
    </location>
</feature>
<organism evidence="2 3">
    <name type="scientific">Metasolibacillus meyeri</name>
    <dbReference type="NCBI Taxonomy" id="1071052"/>
    <lineage>
        <taxon>Bacteria</taxon>
        <taxon>Bacillati</taxon>
        <taxon>Bacillota</taxon>
        <taxon>Bacilli</taxon>
        <taxon>Bacillales</taxon>
        <taxon>Caryophanaceae</taxon>
        <taxon>Metasolibacillus</taxon>
    </lineage>
</organism>
<name>A0AAW9NK72_9BACL</name>
<dbReference type="AlphaFoldDB" id="A0AAW9NK72"/>
<dbReference type="InterPro" id="IPR014922">
    <property type="entry name" value="YdhG-like"/>
</dbReference>
<reference evidence="2 3" key="1">
    <citation type="submission" date="2023-03" db="EMBL/GenBank/DDBJ databases">
        <title>Bacillus Genome Sequencing.</title>
        <authorList>
            <person name="Dunlap C."/>
        </authorList>
    </citation>
    <scope>NUCLEOTIDE SEQUENCE [LARGE SCALE GENOMIC DNA]</scope>
    <source>
        <strain evidence="2 3">B-59205</strain>
    </source>
</reference>
<keyword evidence="3" id="KW-1185">Reference proteome</keyword>
<comment type="caution">
    <text evidence="2">The sequence shown here is derived from an EMBL/GenBank/DDBJ whole genome shotgun (WGS) entry which is preliminary data.</text>
</comment>
<dbReference type="Pfam" id="PF08818">
    <property type="entry name" value="DUF1801"/>
    <property type="match status" value="1"/>
</dbReference>
<dbReference type="RefSeq" id="WP_326122304.1">
    <property type="nucleotide sequence ID" value="NZ_JARSFG010000007.1"/>
</dbReference>
<gene>
    <name evidence="2" type="ORF">P9B03_04960</name>
</gene>
<protein>
    <submittedName>
        <fullName evidence="2">Iron chaperone</fullName>
    </submittedName>
</protein>
<dbReference type="EMBL" id="JARSFG010000007">
    <property type="protein sequence ID" value="MEC1177825.1"/>
    <property type="molecule type" value="Genomic_DNA"/>
</dbReference>
<dbReference type="SUPFAM" id="SSF159888">
    <property type="entry name" value="YdhG-like"/>
    <property type="match status" value="1"/>
</dbReference>
<evidence type="ECO:0000313" key="2">
    <source>
        <dbReference type="EMBL" id="MEC1177825.1"/>
    </source>
</evidence>